<feature type="domain" description="Glycosyl transferase CAP10" evidence="1">
    <location>
        <begin position="74"/>
        <end position="327"/>
    </location>
</feature>
<dbReference type="PANTHER" id="PTHR12203:SF99">
    <property type="entry name" value="OS04G0534100 PROTEIN"/>
    <property type="match status" value="1"/>
</dbReference>
<evidence type="ECO:0000313" key="2">
    <source>
        <dbReference type="Proteomes" id="UP000504603"/>
    </source>
</evidence>
<accession>A0A6J1CI36</accession>
<dbReference type="SMART" id="SM00672">
    <property type="entry name" value="CAP10"/>
    <property type="match status" value="1"/>
</dbReference>
<dbReference type="RefSeq" id="XP_022141126.1">
    <property type="nucleotide sequence ID" value="XM_022285434.1"/>
</dbReference>
<dbReference type="InterPro" id="IPR051091">
    <property type="entry name" value="O-Glucosyltr/Glycosyltrsf_90"/>
</dbReference>
<reference evidence="3" key="1">
    <citation type="submission" date="2025-08" db="UniProtKB">
        <authorList>
            <consortium name="RefSeq"/>
        </authorList>
    </citation>
    <scope>IDENTIFICATION</scope>
    <source>
        <strain evidence="3">OHB3-1</strain>
    </source>
</reference>
<sequence length="403" mass="47270">MFGFRRKFDPPPPESDKFDIYGQGFTFCAEKGGRNRNFVLIDWAYVEKYAEAFQSRDIFTLWGILQLLRWYPGKIPDLDLMFNCGDQPIVFASDYAGPGPGPNATTPPPLFRYCADDDTLDIVFPDWSFWGWPEINIKPWVSLLKDLKEGNQRKKWIDREPYAYWKGNSFVSMPRYKLLKCNVSYGYDWNARVYMQDWIKEQEQGFKESNLANQCIHRYKVYIEGISWSVSLKYILACDSVTLMVNPHFYDFFMRSLMPLHHYWPIKEDDMCKDIKFVVDWGNIHQQKAQAIGKAGSKFIEEKLRMENVYDYMFHSLNEYSKLLTFKPTIPPNATELCLEELVCATEGLATKFMIDSLVKRPSYSNPCSLLPPFSSTALDYIRTRKEISIKQVERWEKAVQYG</sequence>
<gene>
    <name evidence="3" type="primary">LOC111011598</name>
</gene>
<dbReference type="Proteomes" id="UP000504603">
    <property type="component" value="Unplaced"/>
</dbReference>
<dbReference type="OrthoDB" id="202415at2759"/>
<proteinExistence type="predicted"/>
<dbReference type="PANTHER" id="PTHR12203">
    <property type="entry name" value="KDEL LYS-ASP-GLU-LEU CONTAINING - RELATED"/>
    <property type="match status" value="1"/>
</dbReference>
<evidence type="ECO:0000259" key="1">
    <source>
        <dbReference type="SMART" id="SM00672"/>
    </source>
</evidence>
<dbReference type="GeneID" id="111011598"/>
<keyword evidence="2" id="KW-1185">Reference proteome</keyword>
<dbReference type="Pfam" id="PF05686">
    <property type="entry name" value="Glyco_transf_90"/>
    <property type="match status" value="1"/>
</dbReference>
<protein>
    <submittedName>
        <fullName evidence="3">Protein O-glucosyltransferase 1-like</fullName>
    </submittedName>
</protein>
<dbReference type="InterPro" id="IPR006598">
    <property type="entry name" value="CAP10"/>
</dbReference>
<dbReference type="KEGG" id="mcha:111011598"/>
<organism evidence="2 3">
    <name type="scientific">Momordica charantia</name>
    <name type="common">Bitter gourd</name>
    <name type="synonym">Balsam pear</name>
    <dbReference type="NCBI Taxonomy" id="3673"/>
    <lineage>
        <taxon>Eukaryota</taxon>
        <taxon>Viridiplantae</taxon>
        <taxon>Streptophyta</taxon>
        <taxon>Embryophyta</taxon>
        <taxon>Tracheophyta</taxon>
        <taxon>Spermatophyta</taxon>
        <taxon>Magnoliopsida</taxon>
        <taxon>eudicotyledons</taxon>
        <taxon>Gunneridae</taxon>
        <taxon>Pentapetalae</taxon>
        <taxon>rosids</taxon>
        <taxon>fabids</taxon>
        <taxon>Cucurbitales</taxon>
        <taxon>Cucurbitaceae</taxon>
        <taxon>Momordiceae</taxon>
        <taxon>Momordica</taxon>
    </lineage>
</organism>
<evidence type="ECO:0000313" key="3">
    <source>
        <dbReference type="RefSeq" id="XP_022141126.1"/>
    </source>
</evidence>
<dbReference type="AlphaFoldDB" id="A0A6J1CI36"/>
<name>A0A6J1CI36_MOMCH</name>